<evidence type="ECO:0000313" key="2">
    <source>
        <dbReference type="EMBL" id="RDX63302.1"/>
    </source>
</evidence>
<protein>
    <recommendedName>
        <fullName evidence="1">Tf2-1-like SH3-like domain-containing protein</fullName>
    </recommendedName>
</protein>
<dbReference type="EMBL" id="QJKJ01014980">
    <property type="protein sequence ID" value="RDX63302.1"/>
    <property type="molecule type" value="Genomic_DNA"/>
</dbReference>
<dbReference type="Pfam" id="PF24626">
    <property type="entry name" value="SH3_Tf2-1"/>
    <property type="match status" value="1"/>
</dbReference>
<gene>
    <name evidence="2" type="ORF">CR513_58289</name>
</gene>
<dbReference type="AlphaFoldDB" id="A0A371EB81"/>
<evidence type="ECO:0000313" key="3">
    <source>
        <dbReference type="Proteomes" id="UP000257109"/>
    </source>
</evidence>
<reference evidence="2" key="1">
    <citation type="submission" date="2018-05" db="EMBL/GenBank/DDBJ databases">
        <title>Draft genome of Mucuna pruriens seed.</title>
        <authorList>
            <person name="Nnadi N.E."/>
            <person name="Vos R."/>
            <person name="Hasami M.H."/>
            <person name="Devisetty U.K."/>
            <person name="Aguiy J.C."/>
        </authorList>
    </citation>
    <scope>NUCLEOTIDE SEQUENCE [LARGE SCALE GENOMIC DNA]</scope>
    <source>
        <strain evidence="2">JCA_2017</strain>
    </source>
</reference>
<dbReference type="OrthoDB" id="1931063at2759"/>
<proteinExistence type="predicted"/>
<comment type="caution">
    <text evidence="2">The sequence shown here is derived from an EMBL/GenBank/DDBJ whole genome shotgun (WGS) entry which is preliminary data.</text>
</comment>
<accession>A0A371EB81</accession>
<dbReference type="InterPro" id="IPR056924">
    <property type="entry name" value="SH3_Tf2-1"/>
</dbReference>
<organism evidence="2 3">
    <name type="scientific">Mucuna pruriens</name>
    <name type="common">Velvet bean</name>
    <name type="synonym">Dolichos pruriens</name>
    <dbReference type="NCBI Taxonomy" id="157652"/>
    <lineage>
        <taxon>Eukaryota</taxon>
        <taxon>Viridiplantae</taxon>
        <taxon>Streptophyta</taxon>
        <taxon>Embryophyta</taxon>
        <taxon>Tracheophyta</taxon>
        <taxon>Spermatophyta</taxon>
        <taxon>Magnoliopsida</taxon>
        <taxon>eudicotyledons</taxon>
        <taxon>Gunneridae</taxon>
        <taxon>Pentapetalae</taxon>
        <taxon>rosids</taxon>
        <taxon>fabids</taxon>
        <taxon>Fabales</taxon>
        <taxon>Fabaceae</taxon>
        <taxon>Papilionoideae</taxon>
        <taxon>50 kb inversion clade</taxon>
        <taxon>NPAAA clade</taxon>
        <taxon>indigoferoid/millettioid clade</taxon>
        <taxon>Phaseoleae</taxon>
        <taxon>Mucuna</taxon>
    </lineage>
</organism>
<feature type="non-terminal residue" evidence="2">
    <location>
        <position position="1"/>
    </location>
</feature>
<dbReference type="Proteomes" id="UP000257109">
    <property type="component" value="Unassembled WGS sequence"/>
</dbReference>
<name>A0A371EB81_MUCPR</name>
<sequence length="102" mass="11908">MTIMFFESHTHNWVGRAIKSKKITPKSIRPYQILHRLDLVAYQIALPPFLKKNTQCLSCFLVKKRHLRPFTCVRTGYSSSCTTEDRMVKQLKGEEINLVKVI</sequence>
<feature type="domain" description="Tf2-1-like SH3-like" evidence="1">
    <location>
        <begin position="13"/>
        <end position="53"/>
    </location>
</feature>
<keyword evidence="3" id="KW-1185">Reference proteome</keyword>
<evidence type="ECO:0000259" key="1">
    <source>
        <dbReference type="Pfam" id="PF24626"/>
    </source>
</evidence>